<evidence type="ECO:0000256" key="1">
    <source>
        <dbReference type="SAM" id="Phobius"/>
    </source>
</evidence>
<protein>
    <submittedName>
        <fullName evidence="2">Cobalamin biosynthesis protein CobQ</fullName>
    </submittedName>
</protein>
<feature type="transmembrane region" description="Helical" evidence="1">
    <location>
        <begin position="91"/>
        <end position="110"/>
    </location>
</feature>
<dbReference type="AlphaFoldDB" id="A0A086XWG3"/>
<dbReference type="STRING" id="195105.CN97_03310"/>
<proteinExistence type="predicted"/>
<sequence length="195" mass="21688">MNTPSHMLIGAAVCTRPLAPATLIAALAGGLAPDLPMFAMVLWATRVVGVPEHEVFSTLFFSETWQSVFAIDHSFFFWGGLLGLAVWRRQIILRAFAGAGLLHALADFLTHHDDARRQFWPVSDWVFRSPVSYWDARFYGNVFGLFEVALVVTLAAFLCWRLARWRERLLVLVVAAPVLLPVLMTGSLHGLHGMG</sequence>
<evidence type="ECO:0000313" key="3">
    <source>
        <dbReference type="Proteomes" id="UP000028826"/>
    </source>
</evidence>
<accession>A0A086XWG3</accession>
<dbReference type="eggNOG" id="ENOG5032MSX">
    <property type="taxonomic scope" value="Bacteria"/>
</dbReference>
<gene>
    <name evidence="2" type="ORF">CN97_03310</name>
</gene>
<feature type="transmembrane region" description="Helical" evidence="1">
    <location>
        <begin position="21"/>
        <end position="44"/>
    </location>
</feature>
<evidence type="ECO:0000313" key="2">
    <source>
        <dbReference type="EMBL" id="KFI26363.1"/>
    </source>
</evidence>
<organism evidence="2 3">
    <name type="scientific">Haematobacter massiliensis</name>
    <dbReference type="NCBI Taxonomy" id="195105"/>
    <lineage>
        <taxon>Bacteria</taxon>
        <taxon>Pseudomonadati</taxon>
        <taxon>Pseudomonadota</taxon>
        <taxon>Alphaproteobacteria</taxon>
        <taxon>Rhodobacterales</taxon>
        <taxon>Paracoccaceae</taxon>
        <taxon>Haematobacter</taxon>
    </lineage>
</organism>
<feature type="transmembrane region" description="Helical" evidence="1">
    <location>
        <begin position="138"/>
        <end position="160"/>
    </location>
</feature>
<keyword evidence="3" id="KW-1185">Reference proteome</keyword>
<dbReference type="Proteomes" id="UP000028826">
    <property type="component" value="Unassembled WGS sequence"/>
</dbReference>
<comment type="caution">
    <text evidence="2">The sequence shown here is derived from an EMBL/GenBank/DDBJ whole genome shotgun (WGS) entry which is preliminary data.</text>
</comment>
<feature type="transmembrane region" description="Helical" evidence="1">
    <location>
        <begin position="169"/>
        <end position="191"/>
    </location>
</feature>
<keyword evidence="1" id="KW-1133">Transmembrane helix</keyword>
<feature type="transmembrane region" description="Helical" evidence="1">
    <location>
        <begin position="64"/>
        <end position="84"/>
    </location>
</feature>
<dbReference type="EMBL" id="JGYG01000016">
    <property type="protein sequence ID" value="KFI26363.1"/>
    <property type="molecule type" value="Genomic_DNA"/>
</dbReference>
<reference evidence="2 3" key="1">
    <citation type="submission" date="2014-03" db="EMBL/GenBank/DDBJ databases">
        <title>Genome of Haematobacter massiliensis CCUG 47968.</title>
        <authorList>
            <person name="Wang D."/>
            <person name="Wang G."/>
        </authorList>
    </citation>
    <scope>NUCLEOTIDE SEQUENCE [LARGE SCALE GENOMIC DNA]</scope>
    <source>
        <strain evidence="2 3">CCUG 47968</strain>
    </source>
</reference>
<name>A0A086XWG3_9RHOB</name>
<keyword evidence="1" id="KW-0472">Membrane</keyword>
<keyword evidence="1" id="KW-0812">Transmembrane</keyword>